<dbReference type="InterPro" id="IPR035014">
    <property type="entry name" value="STKc_cGK"/>
</dbReference>
<dbReference type="SMART" id="SM00220">
    <property type="entry name" value="S_TKc"/>
    <property type="match status" value="1"/>
</dbReference>
<dbReference type="PROSITE" id="PS50042">
    <property type="entry name" value="CNMP_BINDING_3"/>
    <property type="match status" value="2"/>
</dbReference>
<protein>
    <recommendedName>
        <fullName evidence="2">cGMP-dependent protein kinase</fullName>
        <ecNumber evidence="2">2.7.11.12</ecNumber>
    </recommendedName>
</protein>
<dbReference type="InterPro" id="IPR000595">
    <property type="entry name" value="cNMP-bd_dom"/>
</dbReference>
<dbReference type="Pfam" id="PF00069">
    <property type="entry name" value="Pkinase"/>
    <property type="match status" value="1"/>
</dbReference>
<evidence type="ECO:0000256" key="7">
    <source>
        <dbReference type="ARBA" id="ARBA00022777"/>
    </source>
</evidence>
<dbReference type="InterPro" id="IPR000719">
    <property type="entry name" value="Prot_kinase_dom"/>
</dbReference>
<dbReference type="Pfam" id="PF00027">
    <property type="entry name" value="cNMP_binding"/>
    <property type="match status" value="2"/>
</dbReference>
<gene>
    <name evidence="12" type="ORF">CTOB1V02_LOCUS6709</name>
</gene>
<dbReference type="GO" id="GO:0005737">
    <property type="term" value="C:cytoplasm"/>
    <property type="evidence" value="ECO:0007669"/>
    <property type="project" value="UniProtKB-ARBA"/>
</dbReference>
<keyword evidence="4" id="KW-0140">cGMP</keyword>
<evidence type="ECO:0000256" key="1">
    <source>
        <dbReference type="ARBA" id="ARBA00006352"/>
    </source>
</evidence>
<evidence type="ECO:0000256" key="5">
    <source>
        <dbReference type="ARBA" id="ARBA00022679"/>
    </source>
</evidence>
<dbReference type="FunFam" id="1.10.510.10:FF:000210">
    <property type="entry name" value="Non-specific serine/threonine protein kinase"/>
    <property type="match status" value="1"/>
</dbReference>
<dbReference type="Gene3D" id="1.10.510.10">
    <property type="entry name" value="Transferase(Phosphotransferase) domain 1"/>
    <property type="match status" value="1"/>
</dbReference>
<dbReference type="CDD" id="cd00038">
    <property type="entry name" value="CAP_ED"/>
    <property type="match status" value="2"/>
</dbReference>
<dbReference type="EC" id="2.7.11.12" evidence="2"/>
<dbReference type="OrthoDB" id="63267at2759"/>
<keyword evidence="5" id="KW-0808">Transferase</keyword>
<comment type="similarity">
    <text evidence="1">Belongs to the protein kinase superfamily. AGC Ser/Thr protein kinase family. cGMP subfamily.</text>
</comment>
<dbReference type="SUPFAM" id="SSF51206">
    <property type="entry name" value="cAMP-binding domain-like"/>
    <property type="match status" value="2"/>
</dbReference>
<dbReference type="CDD" id="cd05572">
    <property type="entry name" value="STKc_cGK"/>
    <property type="match status" value="1"/>
</dbReference>
<name>A0A7R8WGE1_9CRUS</name>
<keyword evidence="7" id="KW-0418">Kinase</keyword>
<dbReference type="PROSITE" id="PS00108">
    <property type="entry name" value="PROTEIN_KINASE_ST"/>
    <property type="match status" value="1"/>
</dbReference>
<organism evidence="12">
    <name type="scientific">Cyprideis torosa</name>
    <dbReference type="NCBI Taxonomy" id="163714"/>
    <lineage>
        <taxon>Eukaryota</taxon>
        <taxon>Metazoa</taxon>
        <taxon>Ecdysozoa</taxon>
        <taxon>Arthropoda</taxon>
        <taxon>Crustacea</taxon>
        <taxon>Oligostraca</taxon>
        <taxon>Ostracoda</taxon>
        <taxon>Podocopa</taxon>
        <taxon>Podocopida</taxon>
        <taxon>Cytherocopina</taxon>
        <taxon>Cytheroidea</taxon>
        <taxon>Cytherideidae</taxon>
        <taxon>Cyprideis</taxon>
    </lineage>
</organism>
<dbReference type="Gene3D" id="3.30.200.20">
    <property type="entry name" value="Phosphorylase Kinase, domain 1"/>
    <property type="match status" value="1"/>
</dbReference>
<evidence type="ECO:0000256" key="8">
    <source>
        <dbReference type="ARBA" id="ARBA00022840"/>
    </source>
</evidence>
<dbReference type="InterPro" id="IPR014710">
    <property type="entry name" value="RmlC-like_jellyroll"/>
</dbReference>
<dbReference type="PRINTS" id="PR00104">
    <property type="entry name" value="CGMPKINASE"/>
</dbReference>
<evidence type="ECO:0000256" key="3">
    <source>
        <dbReference type="ARBA" id="ARBA00022527"/>
    </source>
</evidence>
<evidence type="ECO:0000256" key="2">
    <source>
        <dbReference type="ARBA" id="ARBA00012428"/>
    </source>
</evidence>
<dbReference type="GO" id="GO:0005524">
    <property type="term" value="F:ATP binding"/>
    <property type="evidence" value="ECO:0007669"/>
    <property type="project" value="UniProtKB-UniRule"/>
</dbReference>
<dbReference type="AlphaFoldDB" id="A0A7R8WGE1"/>
<dbReference type="EMBL" id="OB661717">
    <property type="protein sequence ID" value="CAD7228831.1"/>
    <property type="molecule type" value="Genomic_DNA"/>
</dbReference>
<dbReference type="PIRSF" id="PIRSF000559">
    <property type="entry name" value="cGMP-dep_kinase"/>
    <property type="match status" value="1"/>
</dbReference>
<dbReference type="GO" id="GO:0030553">
    <property type="term" value="F:cGMP binding"/>
    <property type="evidence" value="ECO:0007669"/>
    <property type="project" value="UniProtKB-KW"/>
</dbReference>
<dbReference type="Gene3D" id="2.60.120.10">
    <property type="entry name" value="Jelly Rolls"/>
    <property type="match status" value="2"/>
</dbReference>
<dbReference type="InterPro" id="IPR011009">
    <property type="entry name" value="Kinase-like_dom_sf"/>
</dbReference>
<dbReference type="PROSITE" id="PS51285">
    <property type="entry name" value="AGC_KINASE_CTER"/>
    <property type="match status" value="1"/>
</dbReference>
<dbReference type="InterPro" id="IPR018490">
    <property type="entry name" value="cNMP-bd_dom_sf"/>
</dbReference>
<evidence type="ECO:0000256" key="11">
    <source>
        <dbReference type="ARBA" id="ARBA00047462"/>
    </source>
</evidence>
<dbReference type="SMART" id="SM00100">
    <property type="entry name" value="cNMP"/>
    <property type="match status" value="2"/>
</dbReference>
<proteinExistence type="inferred from homology"/>
<dbReference type="InterPro" id="IPR018488">
    <property type="entry name" value="cNMP-bd_CS"/>
</dbReference>
<evidence type="ECO:0000256" key="4">
    <source>
        <dbReference type="ARBA" id="ARBA00022535"/>
    </source>
</evidence>
<dbReference type="PROSITE" id="PS50011">
    <property type="entry name" value="PROTEIN_KINASE_DOM"/>
    <property type="match status" value="1"/>
</dbReference>
<dbReference type="InterPro" id="IPR000961">
    <property type="entry name" value="AGC-kinase_C"/>
</dbReference>
<dbReference type="PROSITE" id="PS00107">
    <property type="entry name" value="PROTEIN_KINASE_ATP"/>
    <property type="match status" value="1"/>
</dbReference>
<dbReference type="SMART" id="SM00133">
    <property type="entry name" value="S_TK_X"/>
    <property type="match status" value="1"/>
</dbReference>
<reference evidence="12" key="1">
    <citation type="submission" date="2020-11" db="EMBL/GenBank/DDBJ databases">
        <authorList>
            <person name="Tran Van P."/>
        </authorList>
    </citation>
    <scope>NUCLEOTIDE SEQUENCE</scope>
</reference>
<dbReference type="SUPFAM" id="SSF56112">
    <property type="entry name" value="Protein kinase-like (PK-like)"/>
    <property type="match status" value="1"/>
</dbReference>
<evidence type="ECO:0000256" key="10">
    <source>
        <dbReference type="ARBA" id="ARBA00047298"/>
    </source>
</evidence>
<sequence length="600" mass="67765">MSPLEPFEAGSRSKQLIKSAILENDFLKNLDASQVKEIVDAMIPKDVPSGVHIIREGDAGSHLYVCAEGELEVTKNGTVLGKMGPGRAFGELAILYNCRRTASIKAIQPSKVWALERRVFQQVMMKTGLRRTEDTSKFLRSVPLLQNLSEAHIRKITDVLEVTFFPGGTYITRQGTQGDSFYIISSGKVKVTQTRDGEGETEIRTLARGDYFGEQALLKEEVRTANVIAIEPGVECLEVDREAFVQFIGDLREIQEKEYNVPPTSPMRPPATSADSKQFEEFPDMVLDDLDLVGTLGIGGFGRVELVQYSKQKGTTFALKCLKKKHIVDTQQQEHVMGEKRIMLTCRHLFIARLYRTFKDDKYLYMLMEACLGGELWTILRDRSRFDEQSTRFYTACVVEALGYLHSKGIIYRDLKPENLLLDAKGYIKMVDFGFSKYVGPFEKTWTFCGTPEYVAPEVILNKGHDKAVDYWSLGVFMYELLSGAPPFTSSDPMKTYNIILRGIDSINFPRYMSRNSIALIRKLCRDSPAERLGLGRQGVGEIRKHKFFTGFDWDGLNSRSLPPPIFPSVKSPVDISNFDAYPKETSLPPDDLSGWDKDF</sequence>
<evidence type="ECO:0000313" key="12">
    <source>
        <dbReference type="EMBL" id="CAD7228831.1"/>
    </source>
</evidence>
<keyword evidence="6" id="KW-0547">Nucleotide-binding</keyword>
<dbReference type="InterPro" id="IPR017441">
    <property type="entry name" value="Protein_kinase_ATP_BS"/>
</dbReference>
<dbReference type="PANTHER" id="PTHR24353">
    <property type="entry name" value="CYCLIC NUCLEOTIDE-DEPENDENT PROTEIN KINASE"/>
    <property type="match status" value="1"/>
</dbReference>
<dbReference type="PROSITE" id="PS00889">
    <property type="entry name" value="CNMP_BINDING_2"/>
    <property type="match status" value="2"/>
</dbReference>
<keyword evidence="9" id="KW-0142">cGMP-binding</keyword>
<comment type="catalytic activity">
    <reaction evidence="11">
        <text>L-seryl-[protein] + ATP = O-phospho-L-seryl-[protein] + ADP + H(+)</text>
        <dbReference type="Rhea" id="RHEA:17989"/>
        <dbReference type="Rhea" id="RHEA-COMP:9863"/>
        <dbReference type="Rhea" id="RHEA-COMP:11604"/>
        <dbReference type="ChEBI" id="CHEBI:15378"/>
        <dbReference type="ChEBI" id="CHEBI:29999"/>
        <dbReference type="ChEBI" id="CHEBI:30616"/>
        <dbReference type="ChEBI" id="CHEBI:83421"/>
        <dbReference type="ChEBI" id="CHEBI:456216"/>
        <dbReference type="EC" id="2.7.11.12"/>
    </reaction>
</comment>
<dbReference type="FunFam" id="2.60.120.10:FF:000064">
    <property type="entry name" value="cGMP-dependent protein kinase, isozyme"/>
    <property type="match status" value="1"/>
</dbReference>
<accession>A0A7R8WGE1</accession>
<dbReference type="InterPro" id="IPR002374">
    <property type="entry name" value="cGMP_dep_kinase"/>
</dbReference>
<dbReference type="FunFam" id="2.60.120.10:FF:000072">
    <property type="entry name" value="cGMP-dependent protein kinase"/>
    <property type="match status" value="1"/>
</dbReference>
<evidence type="ECO:0000256" key="6">
    <source>
        <dbReference type="ARBA" id="ARBA00022741"/>
    </source>
</evidence>
<keyword evidence="3" id="KW-0723">Serine/threonine-protein kinase</keyword>
<dbReference type="GO" id="GO:0004692">
    <property type="term" value="F:cGMP-dependent protein kinase activity"/>
    <property type="evidence" value="ECO:0007669"/>
    <property type="project" value="UniProtKB-EC"/>
</dbReference>
<dbReference type="PANTHER" id="PTHR24353:SF147">
    <property type="entry name" value="CGMP-DEPENDENT SERINE_THREONIN PROTEIN KINASE-RELATED"/>
    <property type="match status" value="1"/>
</dbReference>
<keyword evidence="8" id="KW-0067">ATP-binding</keyword>
<comment type="catalytic activity">
    <reaction evidence="10">
        <text>L-threonyl-[protein] + ATP = O-phospho-L-threonyl-[protein] + ADP + H(+)</text>
        <dbReference type="Rhea" id="RHEA:46608"/>
        <dbReference type="Rhea" id="RHEA-COMP:11060"/>
        <dbReference type="Rhea" id="RHEA-COMP:11605"/>
        <dbReference type="ChEBI" id="CHEBI:15378"/>
        <dbReference type="ChEBI" id="CHEBI:30013"/>
        <dbReference type="ChEBI" id="CHEBI:30616"/>
        <dbReference type="ChEBI" id="CHEBI:61977"/>
        <dbReference type="ChEBI" id="CHEBI:456216"/>
        <dbReference type="EC" id="2.7.11.12"/>
    </reaction>
</comment>
<dbReference type="InterPro" id="IPR008271">
    <property type="entry name" value="Ser/Thr_kinase_AS"/>
</dbReference>
<evidence type="ECO:0000256" key="9">
    <source>
        <dbReference type="ARBA" id="ARBA00022992"/>
    </source>
</evidence>